<protein>
    <recommendedName>
        <fullName evidence="13">Ras-related protein Rab-4B</fullName>
    </recommendedName>
</protein>
<name>A0AAN9VX28_9ORTH</name>
<dbReference type="GO" id="GO:0012505">
    <property type="term" value="C:endomembrane system"/>
    <property type="evidence" value="ECO:0007669"/>
    <property type="project" value="UniProtKB-SubCell"/>
</dbReference>
<dbReference type="InterPro" id="IPR050209">
    <property type="entry name" value="Rab_GTPases_membrane_traffic"/>
</dbReference>
<gene>
    <name evidence="11" type="ORF">R5R35_006409</name>
</gene>
<dbReference type="PROSITE" id="PS51421">
    <property type="entry name" value="RAS"/>
    <property type="match status" value="1"/>
</dbReference>
<dbReference type="InterPro" id="IPR041819">
    <property type="entry name" value="Rab4"/>
</dbReference>
<dbReference type="SUPFAM" id="SSF52540">
    <property type="entry name" value="P-loop containing nucleoside triphosphate hydrolases"/>
    <property type="match status" value="1"/>
</dbReference>
<keyword evidence="10" id="KW-0636">Prenylation</keyword>
<dbReference type="SMART" id="SM00174">
    <property type="entry name" value="RHO"/>
    <property type="match status" value="1"/>
</dbReference>
<evidence type="ECO:0000256" key="3">
    <source>
        <dbReference type="ARBA" id="ARBA00022448"/>
    </source>
</evidence>
<dbReference type="SMART" id="SM00173">
    <property type="entry name" value="RAS"/>
    <property type="match status" value="1"/>
</dbReference>
<reference evidence="11 12" key="1">
    <citation type="submission" date="2024-03" db="EMBL/GenBank/DDBJ databases">
        <title>The genome assembly and annotation of the cricket Gryllus longicercus Weissman &amp; Gray.</title>
        <authorList>
            <person name="Szrajer S."/>
            <person name="Gray D."/>
            <person name="Ylla G."/>
        </authorList>
    </citation>
    <scope>NUCLEOTIDE SEQUENCE [LARGE SCALE GENOMIC DNA]</scope>
    <source>
        <strain evidence="11">DAG 2021-001</strain>
        <tissue evidence="11">Whole body minus gut</tissue>
    </source>
</reference>
<keyword evidence="12" id="KW-1185">Reference proteome</keyword>
<dbReference type="SMART" id="SM00176">
    <property type="entry name" value="RAN"/>
    <property type="match status" value="1"/>
</dbReference>
<dbReference type="InterPro" id="IPR001806">
    <property type="entry name" value="Small_GTPase"/>
</dbReference>
<accession>A0AAN9VX28</accession>
<evidence type="ECO:0000256" key="9">
    <source>
        <dbReference type="ARBA" id="ARBA00023288"/>
    </source>
</evidence>
<evidence type="ECO:0000256" key="5">
    <source>
        <dbReference type="ARBA" id="ARBA00022741"/>
    </source>
</evidence>
<dbReference type="SMART" id="SM00175">
    <property type="entry name" value="RAB"/>
    <property type="match status" value="1"/>
</dbReference>
<evidence type="ECO:0000256" key="4">
    <source>
        <dbReference type="ARBA" id="ARBA00022481"/>
    </source>
</evidence>
<evidence type="ECO:0000256" key="2">
    <source>
        <dbReference type="ARBA" id="ARBA00006270"/>
    </source>
</evidence>
<comment type="subcellular location">
    <subcellularLocation>
        <location evidence="1">Endomembrane system</location>
    </subcellularLocation>
</comment>
<keyword evidence="4" id="KW-0488">Methylation</keyword>
<dbReference type="AlphaFoldDB" id="A0AAN9VX28"/>
<dbReference type="Proteomes" id="UP001378592">
    <property type="component" value="Unassembled WGS sequence"/>
</dbReference>
<evidence type="ECO:0000256" key="1">
    <source>
        <dbReference type="ARBA" id="ARBA00004308"/>
    </source>
</evidence>
<keyword evidence="9" id="KW-0449">Lipoprotein</keyword>
<dbReference type="EMBL" id="JAZDUA010000016">
    <property type="protein sequence ID" value="KAK7873199.1"/>
    <property type="molecule type" value="Genomic_DNA"/>
</dbReference>
<evidence type="ECO:0000256" key="8">
    <source>
        <dbReference type="ARBA" id="ARBA00023136"/>
    </source>
</evidence>
<evidence type="ECO:0000313" key="12">
    <source>
        <dbReference type="Proteomes" id="UP001378592"/>
    </source>
</evidence>
<keyword evidence="6" id="KW-0653">Protein transport</keyword>
<comment type="caution">
    <text evidence="11">The sequence shown here is derived from an EMBL/GenBank/DDBJ whole genome shotgun (WGS) entry which is preliminary data.</text>
</comment>
<evidence type="ECO:0000313" key="11">
    <source>
        <dbReference type="EMBL" id="KAK7873199.1"/>
    </source>
</evidence>
<organism evidence="11 12">
    <name type="scientific">Gryllus longicercus</name>
    <dbReference type="NCBI Taxonomy" id="2509291"/>
    <lineage>
        <taxon>Eukaryota</taxon>
        <taxon>Metazoa</taxon>
        <taxon>Ecdysozoa</taxon>
        <taxon>Arthropoda</taxon>
        <taxon>Hexapoda</taxon>
        <taxon>Insecta</taxon>
        <taxon>Pterygota</taxon>
        <taxon>Neoptera</taxon>
        <taxon>Polyneoptera</taxon>
        <taxon>Orthoptera</taxon>
        <taxon>Ensifera</taxon>
        <taxon>Gryllidea</taxon>
        <taxon>Grylloidea</taxon>
        <taxon>Gryllidae</taxon>
        <taxon>Gryllinae</taxon>
        <taxon>Gryllus</taxon>
    </lineage>
</organism>
<dbReference type="PROSITE" id="PS51419">
    <property type="entry name" value="RAB"/>
    <property type="match status" value="1"/>
</dbReference>
<sequence length="204" mass="22678">MSESYDFLFKFLVIGSAGSGKSCLLHQFIESKFKDESSHTIGVEFGSKIVNVGGKSVKLQIWDTAGQERFRGAAGALLVYDITNRESFNALANWLSDARTLASPNIVILLVGNKRDLEDDREVTFLEASRFAQENELMFLETSAKTGENVEEAFLKCSKTILAKIETGELDPERIGSGIQYGDSATRRLHREGGRRQPDCICRM</sequence>
<dbReference type="GO" id="GO:0015031">
    <property type="term" value="P:protein transport"/>
    <property type="evidence" value="ECO:0007669"/>
    <property type="project" value="UniProtKB-KW"/>
</dbReference>
<keyword evidence="3" id="KW-0813">Transport</keyword>
<evidence type="ECO:0008006" key="13">
    <source>
        <dbReference type="Google" id="ProtNLM"/>
    </source>
</evidence>
<keyword evidence="5" id="KW-0547">Nucleotide-binding</keyword>
<dbReference type="CDD" id="cd04113">
    <property type="entry name" value="Rab4"/>
    <property type="match status" value="1"/>
</dbReference>
<dbReference type="Gene3D" id="3.40.50.300">
    <property type="entry name" value="P-loop containing nucleotide triphosphate hydrolases"/>
    <property type="match status" value="1"/>
</dbReference>
<dbReference type="InterPro" id="IPR005225">
    <property type="entry name" value="Small_GTP-bd"/>
</dbReference>
<keyword evidence="7" id="KW-0342">GTP-binding</keyword>
<dbReference type="GO" id="GO:0003924">
    <property type="term" value="F:GTPase activity"/>
    <property type="evidence" value="ECO:0007669"/>
    <property type="project" value="InterPro"/>
</dbReference>
<dbReference type="PANTHER" id="PTHR47979">
    <property type="entry name" value="DRAB11-RELATED"/>
    <property type="match status" value="1"/>
</dbReference>
<dbReference type="PRINTS" id="PR00449">
    <property type="entry name" value="RASTRNSFRMNG"/>
</dbReference>
<dbReference type="GO" id="GO:0005525">
    <property type="term" value="F:GTP binding"/>
    <property type="evidence" value="ECO:0007669"/>
    <property type="project" value="UniProtKB-KW"/>
</dbReference>
<proteinExistence type="inferred from homology"/>
<dbReference type="Pfam" id="PF00071">
    <property type="entry name" value="Ras"/>
    <property type="match status" value="1"/>
</dbReference>
<dbReference type="NCBIfam" id="TIGR00231">
    <property type="entry name" value="small_GTP"/>
    <property type="match status" value="1"/>
</dbReference>
<keyword evidence="8" id="KW-0472">Membrane</keyword>
<comment type="similarity">
    <text evidence="2">Belongs to the small GTPase superfamily. Rab family.</text>
</comment>
<dbReference type="InterPro" id="IPR027417">
    <property type="entry name" value="P-loop_NTPase"/>
</dbReference>
<evidence type="ECO:0000256" key="6">
    <source>
        <dbReference type="ARBA" id="ARBA00022927"/>
    </source>
</evidence>
<dbReference type="FunFam" id="3.40.50.300:FF:001193">
    <property type="entry name" value="Rab family, other"/>
    <property type="match status" value="1"/>
</dbReference>
<evidence type="ECO:0000256" key="10">
    <source>
        <dbReference type="ARBA" id="ARBA00023289"/>
    </source>
</evidence>
<evidence type="ECO:0000256" key="7">
    <source>
        <dbReference type="ARBA" id="ARBA00023134"/>
    </source>
</evidence>
<dbReference type="GO" id="GO:0032482">
    <property type="term" value="P:Rab protein signal transduction"/>
    <property type="evidence" value="ECO:0007669"/>
    <property type="project" value="InterPro"/>
</dbReference>